<evidence type="ECO:0000313" key="3">
    <source>
        <dbReference type="Proteomes" id="UP001319827"/>
    </source>
</evidence>
<name>A0ABN6E0H4_9BACT</name>
<accession>A0ABN6E0H4</accession>
<dbReference type="RefSeq" id="WP_221249135.1">
    <property type="nucleotide sequence ID" value="NZ_AP024355.1"/>
</dbReference>
<feature type="domain" description="DUF2126" evidence="1">
    <location>
        <begin position="245"/>
        <end position="746"/>
    </location>
</feature>
<keyword evidence="3" id="KW-1185">Reference proteome</keyword>
<organism evidence="2 3">
    <name type="scientific">Desulfuromonas versatilis</name>
    <dbReference type="NCBI Taxonomy" id="2802975"/>
    <lineage>
        <taxon>Bacteria</taxon>
        <taxon>Pseudomonadati</taxon>
        <taxon>Thermodesulfobacteriota</taxon>
        <taxon>Desulfuromonadia</taxon>
        <taxon>Desulfuromonadales</taxon>
        <taxon>Desulfuromonadaceae</taxon>
        <taxon>Desulfuromonas</taxon>
    </lineage>
</organism>
<gene>
    <name evidence="2" type="ORF">DESUT3_27980</name>
</gene>
<protein>
    <recommendedName>
        <fullName evidence="1">DUF2126 domain-containing protein</fullName>
    </recommendedName>
</protein>
<proteinExistence type="predicted"/>
<dbReference type="Proteomes" id="UP001319827">
    <property type="component" value="Chromosome"/>
</dbReference>
<feature type="domain" description="DUF2126" evidence="1">
    <location>
        <begin position="14"/>
        <end position="162"/>
    </location>
</feature>
<sequence length="749" mass="82748">MTPKRVPKARPGGYPEVIWSEIDGLARDLDRRLARGGVRLTMGGEPTYLLRGARSAPQWSTEALGEEKRRLAARLLLRLQERFTQGALRHYGLGKWYPGETQPRWAFGCYWRSDGRPLWTRQELLFGEGRARETSIARVEAYMRRLAARLGVPGSCLLEARERSGKTGCGYVLPLLRVAGESGPQWVSCRWTLPEGALQLVPGDAPLGLRLPLEQLDRVGEENQVWEYDPAEPRPGPAAEGEGLVADNAIRVALCAESKDGVFHLFMPPMGSADNYLDLLSAVEATAGDTEQRLRIEGEAPPADPRLIFFQITPDPGVIEVNTQPASDWPATLAIAEGLDEETRACGLTAVKYLRDGRPVGSGGGHHLTLGAADPADSPFFRRPDLLRSLITYWQNHPGLSFGFAGLFTGPTSQAPRIDESRQDALGELELAFSKISSYQPMEPLALGRLLQHLLVDVTGNAHRAEFCLDKLWPPGNPRGRCGLVELRGFEMQPHPHFDLVLALLVRALVVRFWEHPYRGSLVRWGSALQDRFALPEFMAADLAEVCAELQEAGIPFQADWLQPHLAFRYPVCGTADLAEGAVLELRQALEPWPVLGDAAAGGGASRPVDSSCERMQVLLRTPEPERFAVLCNGRRVPLEAVEPDRVVGGIRFKAWPLEEARHPEIAPHTPLVLEVVEIESGRLLGSCRYHVGPPAGGDYEDFPGDVREARRRREERFVVLPRGQGAVVVPELRVREETPLTLDLRYGG</sequence>
<evidence type="ECO:0000259" key="1">
    <source>
        <dbReference type="Pfam" id="PF09899"/>
    </source>
</evidence>
<reference evidence="2 3" key="2">
    <citation type="journal article" date="2021" name="Int. J. Syst. Evol. Microbiol.">
        <title>Isolation and Polyphasic Characterization of Desulfuromonas versatilis sp. Nov., an Electrogenic Bacteria Capable of Versatile Metabolism Isolated from a Graphene Oxide-Reducing Enrichment Culture.</title>
        <authorList>
            <person name="Xie L."/>
            <person name="Yoshida N."/>
            <person name="Ishii S."/>
            <person name="Meng L."/>
        </authorList>
    </citation>
    <scope>NUCLEOTIDE SEQUENCE [LARGE SCALE GENOMIC DNA]</scope>
    <source>
        <strain evidence="2 3">NIT-T3</strain>
    </source>
</reference>
<dbReference type="Pfam" id="PF09899">
    <property type="entry name" value="DUF2126"/>
    <property type="match status" value="2"/>
</dbReference>
<reference evidence="2 3" key="1">
    <citation type="journal article" date="2016" name="C (Basel)">
        <title>Selective Growth of and Electricity Production by Marine Exoelectrogenic Bacteria in Self-Aggregated Hydrogel of Microbially Reduced Graphene Oxide.</title>
        <authorList>
            <person name="Yoshida N."/>
            <person name="Goto Y."/>
            <person name="Miyata Y."/>
        </authorList>
    </citation>
    <scope>NUCLEOTIDE SEQUENCE [LARGE SCALE GENOMIC DNA]</scope>
    <source>
        <strain evidence="2 3">NIT-T3</strain>
    </source>
</reference>
<dbReference type="EMBL" id="AP024355">
    <property type="protein sequence ID" value="BCR05729.1"/>
    <property type="molecule type" value="Genomic_DNA"/>
</dbReference>
<dbReference type="InterPro" id="IPR018667">
    <property type="entry name" value="DUF2126"/>
</dbReference>
<evidence type="ECO:0000313" key="2">
    <source>
        <dbReference type="EMBL" id="BCR05729.1"/>
    </source>
</evidence>